<accession>A0A443I2C8</accession>
<dbReference type="AlphaFoldDB" id="A0A443I2C8"/>
<proteinExistence type="predicted"/>
<dbReference type="RefSeq" id="XP_028487865.1">
    <property type="nucleotide sequence ID" value="XM_028632644.1"/>
</dbReference>
<dbReference type="EMBL" id="RCNU01000002">
    <property type="protein sequence ID" value="RWQ98220.1"/>
    <property type="molecule type" value="Genomic_DNA"/>
</dbReference>
<evidence type="ECO:0000313" key="1">
    <source>
        <dbReference type="EMBL" id="RWQ98220.1"/>
    </source>
</evidence>
<dbReference type="VEuPathDB" id="FungiDB:C8Q69DRAFT_504862"/>
<name>A0A443I2C8_BYSSP</name>
<gene>
    <name evidence="1" type="ORF">C8Q69DRAFT_504862</name>
</gene>
<sequence>MLQTSAAGRGSTLSLGPSPETIVQAYSIPATYRYRYNGFESLRDIFARIWADLPNNRLRYIAIIGFNSENLLELERRGLRDSLPKFTALVDDNSETMIVKFMPGVLHDRISRTLFYNILSRIERLGMRRQIVMSGSGRMSFPNGLHKEPDEQIKPASRNNLHDYPTFVIEVGVSETIRQLRQDARLWLVNTNGRTKIVLLISVDVHRKILRFERWQDSPANVQQLEYHHNGTHLTGAPLVNPADLLFDSVPPNLPAGEISIDHQSLLEFGAAVFFDS</sequence>
<keyword evidence="2" id="KW-1185">Reference proteome</keyword>
<organism evidence="1 2">
    <name type="scientific">Byssochlamys spectabilis</name>
    <name type="common">Paecilomyces variotii</name>
    <dbReference type="NCBI Taxonomy" id="264951"/>
    <lineage>
        <taxon>Eukaryota</taxon>
        <taxon>Fungi</taxon>
        <taxon>Dikarya</taxon>
        <taxon>Ascomycota</taxon>
        <taxon>Pezizomycotina</taxon>
        <taxon>Eurotiomycetes</taxon>
        <taxon>Eurotiomycetidae</taxon>
        <taxon>Eurotiales</taxon>
        <taxon>Thermoascaceae</taxon>
        <taxon>Paecilomyces</taxon>
    </lineage>
</organism>
<reference evidence="1 2" key="1">
    <citation type="journal article" date="2018" name="Front. Microbiol.">
        <title>Genomic and genetic insights into a cosmopolitan fungus, Paecilomyces variotii (Eurotiales).</title>
        <authorList>
            <person name="Urquhart A.S."/>
            <person name="Mondo S.J."/>
            <person name="Makela M.R."/>
            <person name="Hane J.K."/>
            <person name="Wiebenga A."/>
            <person name="He G."/>
            <person name="Mihaltcheva S."/>
            <person name="Pangilinan J."/>
            <person name="Lipzen A."/>
            <person name="Barry K."/>
            <person name="de Vries R.P."/>
            <person name="Grigoriev I.V."/>
            <person name="Idnurm A."/>
        </authorList>
    </citation>
    <scope>NUCLEOTIDE SEQUENCE [LARGE SCALE GENOMIC DNA]</scope>
    <source>
        <strain evidence="1 2">CBS 101075</strain>
    </source>
</reference>
<protein>
    <submittedName>
        <fullName evidence="1">Uncharacterized protein</fullName>
    </submittedName>
</protein>
<dbReference type="GeneID" id="39601921"/>
<evidence type="ECO:0000313" key="2">
    <source>
        <dbReference type="Proteomes" id="UP000283841"/>
    </source>
</evidence>
<dbReference type="Proteomes" id="UP000283841">
    <property type="component" value="Unassembled WGS sequence"/>
</dbReference>
<comment type="caution">
    <text evidence="1">The sequence shown here is derived from an EMBL/GenBank/DDBJ whole genome shotgun (WGS) entry which is preliminary data.</text>
</comment>